<dbReference type="SUPFAM" id="SSF52266">
    <property type="entry name" value="SGNH hydrolase"/>
    <property type="match status" value="2"/>
</dbReference>
<evidence type="ECO:0000259" key="4">
    <source>
        <dbReference type="Pfam" id="PF13472"/>
    </source>
</evidence>
<dbReference type="Proteomes" id="UP001521785">
    <property type="component" value="Unassembled WGS sequence"/>
</dbReference>
<evidence type="ECO:0000313" key="5">
    <source>
        <dbReference type="EMBL" id="KAL1599455.1"/>
    </source>
</evidence>
<feature type="domain" description="SGNH hydrolase-type esterase" evidence="4">
    <location>
        <begin position="120"/>
        <end position="314"/>
    </location>
</feature>
<feature type="region of interest" description="Disordered" evidence="2">
    <location>
        <begin position="962"/>
        <end position="988"/>
    </location>
</feature>
<dbReference type="InterPro" id="IPR013517">
    <property type="entry name" value="FG-GAP"/>
</dbReference>
<sequence length="1415" mass="155317">MRPSLLYLNTIAAQLTLCTTSLAAPLDDNTSISETNSTILLDDPDGPYPTSLANWTAPANLTLTDEERNPYWPHSDEFPIVNQSSTSSFVYNLTGLDVDQGNPKRTKRQDGKVLLRIMPLGASITQGLNADHSDQTLQGGYRQPLREWLRFNGWEVNYVGSKENGNFADNQNEGHPGYQIAAVQQAMDPVMTQQQPNLVLLNAGTNDCTQADDASLTPTPGLTWVKSIPDRLRTMIDLIYKESPGVTIILSTLLPNYTPGNAPSYVNVANQGIRQLYTEYAAKNAKMVLAEMDGGWFQYPADYSDVTHPNDLGYSMMASIWATAFEEVVSAGYLSEPNDTGYESGNSSGTCLPSESSFGPATETVQTDIGYNDGTYSHSSELLLQDVLSIKGYHNKSMLGYHQFHFAQLVAVDDADYPRDEFIMILDPADRAFMKSKKADSSFSNYMQYRYNYGDGEFGDWEPVDIIGQGTPECLSRGVRFGDINGDGLDDFICINKEGSPFVSLNRGGSPPKFEYIGQIYSDRFAQANVRLADIDGDGRLDYCGMDPSGDVYCHRNGGTGDAPIKKYGGYWQGILLSGGGPTWDSLSTDIAGVRFLDINGDGRDDYVFVRDDGSTTIYINQRGDKDDGPGLKPHWEQASVSHLGFPGDTDINRDNILFGRIYGTGRQDYIRVDETKSGKTYGYSFSFWNNTGSGGRKLNGDGIHFCDMTGSGTDDMIYIWEGGMIDVWFRGGTDDSPTWTSHGRIANLAVDRKFMHVIDWDGDGRCDIMHVDKSTGDVTWWQNYQLQADIRPHIGAPLSAVTGGRCPQTFSPGLTDLAVRFGDLDGDGKADYLCMDPDGRTVAWLNKGLSGLTPLNQVKVSVGFDRPNHRWADVNGDGLVDFIWVDKHTGNVQFWENNGFIPSIGSSMNWIGYSSSWISGKERGENIQFPKMRAGSKRVDYHIVHPRNGRGTTYFNSNCGDGGVGPGPDDGAGAVDPQLPDNPNGGTTPSPICPRAATKCGSWPDYPDFIALGDSYGAGIGAGTRITDNTWDTQHACFQGTNANSRYLFYQTGDLRNKNFDFLACTGDTCSEITSDSSGGRGKSQLGYVSEISNENYAVMTLSIGGNDVKFADIAIWCLIVPTPVGTKCENLMQFAEKSVAAGQYSGQTSSQEYQDLYNKLLSTYRAVLKMPATSDNWLLIYGYGRFFNDADQSSTPGEDCAALSLSLVALGPTLDVDKRSRINAAIVAMNTLIKTAIAQVKGEFPRSKIRFVDIDPLLEGHRWCDKDENGQLKTFGDAWMFLPEGRDIVVDPSTGIPTVSPRDPDTGGPTWGEASWDCSIEPLDMEEEQSWYCALKAAEDSGDFDCDAYPEYCGETSKRDVQTRQLGGITEAPKYHTMKGFHPKSVVHIKAAEYVQLNYNDWQLDPDGCPCAP</sequence>
<dbReference type="CDD" id="cd01833">
    <property type="entry name" value="XynB_like"/>
    <property type="match status" value="1"/>
</dbReference>
<dbReference type="PANTHER" id="PTHR30383:SF31">
    <property type="entry name" value="SGNH HYDROLASE-TYPE ESTERASE DOMAIN-CONTAINING PROTEIN-RELATED"/>
    <property type="match status" value="1"/>
</dbReference>
<feature type="compositionally biased region" description="Gly residues" evidence="2">
    <location>
        <begin position="962"/>
        <end position="971"/>
    </location>
</feature>
<accession>A0ABR3R4T8</accession>
<dbReference type="PANTHER" id="PTHR30383">
    <property type="entry name" value="THIOESTERASE 1/PROTEASE 1/LYSOPHOSPHOLIPASE L1"/>
    <property type="match status" value="1"/>
</dbReference>
<dbReference type="InterPro" id="IPR028994">
    <property type="entry name" value="Integrin_alpha_N"/>
</dbReference>
<organism evidence="5 6">
    <name type="scientific">Paraconiothyrium brasiliense</name>
    <dbReference type="NCBI Taxonomy" id="300254"/>
    <lineage>
        <taxon>Eukaryota</taxon>
        <taxon>Fungi</taxon>
        <taxon>Dikarya</taxon>
        <taxon>Ascomycota</taxon>
        <taxon>Pezizomycotina</taxon>
        <taxon>Dothideomycetes</taxon>
        <taxon>Pleosporomycetidae</taxon>
        <taxon>Pleosporales</taxon>
        <taxon>Massarineae</taxon>
        <taxon>Didymosphaeriaceae</taxon>
        <taxon>Paraconiothyrium</taxon>
    </lineage>
</organism>
<comment type="caution">
    <text evidence="5">The sequence shown here is derived from an EMBL/GenBank/DDBJ whole genome shotgun (WGS) entry which is preliminary data.</text>
</comment>
<dbReference type="Gene3D" id="3.40.50.1110">
    <property type="entry name" value="SGNH hydrolase"/>
    <property type="match status" value="2"/>
</dbReference>
<protein>
    <submittedName>
        <fullName evidence="5">Glucan endo-1,3-alpha-glucosidase agn1</fullName>
    </submittedName>
</protein>
<dbReference type="EMBL" id="JAKJXO020000010">
    <property type="protein sequence ID" value="KAL1599455.1"/>
    <property type="molecule type" value="Genomic_DNA"/>
</dbReference>
<proteinExistence type="predicted"/>
<gene>
    <name evidence="5" type="primary">agn1_2</name>
    <name evidence="5" type="ORF">SLS60_007258</name>
</gene>
<feature type="chain" id="PRO_5046145640" evidence="3">
    <location>
        <begin position="24"/>
        <end position="1415"/>
    </location>
</feature>
<dbReference type="Pfam" id="PF13472">
    <property type="entry name" value="Lipase_GDSL_2"/>
    <property type="match status" value="1"/>
</dbReference>
<feature type="region of interest" description="Disordered" evidence="2">
    <location>
        <begin position="340"/>
        <end position="360"/>
    </location>
</feature>
<evidence type="ECO:0000256" key="1">
    <source>
        <dbReference type="ARBA" id="ARBA00022729"/>
    </source>
</evidence>
<keyword evidence="1 3" id="KW-0732">Signal</keyword>
<evidence type="ECO:0000256" key="3">
    <source>
        <dbReference type="SAM" id="SignalP"/>
    </source>
</evidence>
<reference evidence="5 6" key="1">
    <citation type="submission" date="2024-02" db="EMBL/GenBank/DDBJ databases">
        <title>De novo assembly and annotation of 12 fungi associated with fruit tree decline syndrome in Ontario, Canada.</title>
        <authorList>
            <person name="Sulman M."/>
            <person name="Ellouze W."/>
            <person name="Ilyukhin E."/>
        </authorList>
    </citation>
    <scope>NUCLEOTIDE SEQUENCE [LARGE SCALE GENOMIC DNA]</scope>
    <source>
        <strain evidence="5 6">M42-189</strain>
    </source>
</reference>
<dbReference type="InterPro" id="IPR036514">
    <property type="entry name" value="SGNH_hydro_sf"/>
</dbReference>
<evidence type="ECO:0000313" key="6">
    <source>
        <dbReference type="Proteomes" id="UP001521785"/>
    </source>
</evidence>
<evidence type="ECO:0000256" key="2">
    <source>
        <dbReference type="SAM" id="MobiDB-lite"/>
    </source>
</evidence>
<name>A0ABR3R4T8_9PLEO</name>
<dbReference type="InterPro" id="IPR051532">
    <property type="entry name" value="Ester_Hydrolysis_Enzymes"/>
</dbReference>
<keyword evidence="6" id="KW-1185">Reference proteome</keyword>
<feature type="signal peptide" evidence="3">
    <location>
        <begin position="1"/>
        <end position="23"/>
    </location>
</feature>
<dbReference type="CDD" id="cd01823">
    <property type="entry name" value="SEST_like"/>
    <property type="match status" value="1"/>
</dbReference>
<dbReference type="InterPro" id="IPR037460">
    <property type="entry name" value="SEST-like"/>
</dbReference>
<dbReference type="SUPFAM" id="SSF69318">
    <property type="entry name" value="Integrin alpha N-terminal domain"/>
    <property type="match status" value="2"/>
</dbReference>
<dbReference type="Pfam" id="PF13517">
    <property type="entry name" value="FG-GAP_3"/>
    <property type="match status" value="2"/>
</dbReference>
<dbReference type="InterPro" id="IPR013830">
    <property type="entry name" value="SGNH_hydro"/>
</dbReference>